<dbReference type="InterPro" id="IPR002150">
    <property type="entry name" value="Ribosomal_bL31"/>
</dbReference>
<dbReference type="Gene3D" id="4.10.830.30">
    <property type="entry name" value="Ribosomal protein L31"/>
    <property type="match status" value="1"/>
</dbReference>
<comment type="caution">
    <text evidence="4">The sequence shown here is derived from an EMBL/GenBank/DDBJ whole genome shotgun (WGS) entry which is preliminary data.</text>
</comment>
<name>A0A839Q976_MYCIR</name>
<evidence type="ECO:0000256" key="1">
    <source>
        <dbReference type="ARBA" id="ARBA00022980"/>
    </source>
</evidence>
<dbReference type="SUPFAM" id="SSF143800">
    <property type="entry name" value="L28p-like"/>
    <property type="match status" value="1"/>
</dbReference>
<accession>A0A839Q976</accession>
<dbReference type="GO" id="GO:1990904">
    <property type="term" value="C:ribonucleoprotein complex"/>
    <property type="evidence" value="ECO:0007669"/>
    <property type="project" value="UniProtKB-KW"/>
</dbReference>
<protein>
    <recommendedName>
        <fullName evidence="3">50S ribosomal protein L31</fullName>
    </recommendedName>
</protein>
<proteinExistence type="inferred from homology"/>
<sequence length="39" mass="4467">MVVEVSSDSHPFWTGSKRIVDAAGQVEKFNRRYGARRTQ</sequence>
<dbReference type="EMBL" id="JACHVU010000008">
    <property type="protein sequence ID" value="MBB2992073.1"/>
    <property type="molecule type" value="Genomic_DNA"/>
</dbReference>
<gene>
    <name evidence="4" type="ORF">FHR72_003569</name>
</gene>
<evidence type="ECO:0000313" key="5">
    <source>
        <dbReference type="Proteomes" id="UP000550501"/>
    </source>
</evidence>
<keyword evidence="5" id="KW-1185">Reference proteome</keyword>
<organism evidence="4 5">
    <name type="scientific">Mycolicibacterium iranicum</name>
    <name type="common">Mycobacterium iranicum</name>
    <dbReference type="NCBI Taxonomy" id="912594"/>
    <lineage>
        <taxon>Bacteria</taxon>
        <taxon>Bacillati</taxon>
        <taxon>Actinomycetota</taxon>
        <taxon>Actinomycetes</taxon>
        <taxon>Mycobacteriales</taxon>
        <taxon>Mycobacteriaceae</taxon>
        <taxon>Mycolicibacterium</taxon>
    </lineage>
</organism>
<dbReference type="InterPro" id="IPR042105">
    <property type="entry name" value="Ribosomal_bL31_sf"/>
</dbReference>
<keyword evidence="1 3" id="KW-0689">Ribosomal protein</keyword>
<dbReference type="Pfam" id="PF01197">
    <property type="entry name" value="Ribosomal_L31"/>
    <property type="match status" value="1"/>
</dbReference>
<dbReference type="NCBIfam" id="TIGR00105">
    <property type="entry name" value="L31"/>
    <property type="match status" value="1"/>
</dbReference>
<keyword evidence="2 3" id="KW-0687">Ribonucleoprotein</keyword>
<dbReference type="GO" id="GO:0005840">
    <property type="term" value="C:ribosome"/>
    <property type="evidence" value="ECO:0007669"/>
    <property type="project" value="UniProtKB-KW"/>
</dbReference>
<dbReference type="GO" id="GO:0006412">
    <property type="term" value="P:translation"/>
    <property type="evidence" value="ECO:0007669"/>
    <property type="project" value="InterPro"/>
</dbReference>
<dbReference type="PANTHER" id="PTHR33280">
    <property type="entry name" value="50S RIBOSOMAL PROTEIN L31, CHLOROPLASTIC"/>
    <property type="match status" value="1"/>
</dbReference>
<dbReference type="GO" id="GO:0003735">
    <property type="term" value="F:structural constituent of ribosome"/>
    <property type="evidence" value="ECO:0007669"/>
    <property type="project" value="InterPro"/>
</dbReference>
<dbReference type="InterPro" id="IPR034704">
    <property type="entry name" value="Ribosomal_bL28/bL31-like_sf"/>
</dbReference>
<dbReference type="PROSITE" id="PS01143">
    <property type="entry name" value="RIBOSOMAL_L31"/>
    <property type="match status" value="1"/>
</dbReference>
<dbReference type="PANTHER" id="PTHR33280:SF1">
    <property type="entry name" value="LARGE RIBOSOMAL SUBUNIT PROTEIN BL31C"/>
    <property type="match status" value="1"/>
</dbReference>
<reference evidence="4 5" key="1">
    <citation type="submission" date="2020-08" db="EMBL/GenBank/DDBJ databases">
        <title>The Agave Microbiome: Exploring the role of microbial communities in plant adaptations to desert environments.</title>
        <authorList>
            <person name="Partida-Martinez L.P."/>
        </authorList>
    </citation>
    <scope>NUCLEOTIDE SEQUENCE [LARGE SCALE GENOMIC DNA]</scope>
    <source>
        <strain evidence="4 5">AT2.18</strain>
    </source>
</reference>
<evidence type="ECO:0000256" key="2">
    <source>
        <dbReference type="ARBA" id="ARBA00023274"/>
    </source>
</evidence>
<dbReference type="Proteomes" id="UP000550501">
    <property type="component" value="Unassembled WGS sequence"/>
</dbReference>
<evidence type="ECO:0000256" key="3">
    <source>
        <dbReference type="RuleBase" id="RU000564"/>
    </source>
</evidence>
<dbReference type="AlphaFoldDB" id="A0A839Q976"/>
<comment type="similarity">
    <text evidence="3">Belongs to the bacterial ribosomal protein bL31 family.</text>
</comment>
<evidence type="ECO:0000313" key="4">
    <source>
        <dbReference type="EMBL" id="MBB2992073.1"/>
    </source>
</evidence>